<protein>
    <submittedName>
        <fullName evidence="1">Uncharacterized protein</fullName>
    </submittedName>
</protein>
<comment type="caution">
    <text evidence="1">The sequence shown here is derived from an EMBL/GenBank/DDBJ whole genome shotgun (WGS) entry which is preliminary data.</text>
</comment>
<keyword evidence="2" id="KW-1185">Reference proteome</keyword>
<reference evidence="1 2" key="1">
    <citation type="submission" date="2012-11" db="EMBL/GenBank/DDBJ databases">
        <title>Genome assembly of Thiorhodococcus sp. AK35.</title>
        <authorList>
            <person name="Nupur N."/>
            <person name="Khatri I."/>
            <person name="Subramanian S."/>
            <person name="Pinnaka A."/>
        </authorList>
    </citation>
    <scope>NUCLEOTIDE SEQUENCE [LARGE SCALE GENOMIC DNA]</scope>
    <source>
        <strain evidence="1 2">AK35</strain>
    </source>
</reference>
<organism evidence="1 2">
    <name type="scientific">Imhoffiella purpurea</name>
    <dbReference type="NCBI Taxonomy" id="1249627"/>
    <lineage>
        <taxon>Bacteria</taxon>
        <taxon>Pseudomonadati</taxon>
        <taxon>Pseudomonadota</taxon>
        <taxon>Gammaproteobacteria</taxon>
        <taxon>Chromatiales</taxon>
        <taxon>Chromatiaceae</taxon>
        <taxon>Imhoffiella</taxon>
    </lineage>
</organism>
<dbReference type="AlphaFoldDB" id="W9VCD4"/>
<gene>
    <name evidence="1" type="ORF">D779_3457</name>
</gene>
<dbReference type="Proteomes" id="UP000019460">
    <property type="component" value="Unassembled WGS sequence"/>
</dbReference>
<evidence type="ECO:0000313" key="2">
    <source>
        <dbReference type="Proteomes" id="UP000019460"/>
    </source>
</evidence>
<evidence type="ECO:0000313" key="1">
    <source>
        <dbReference type="EMBL" id="EXJ13702.1"/>
    </source>
</evidence>
<dbReference type="EMBL" id="AONC01000061">
    <property type="protein sequence ID" value="EXJ13702.1"/>
    <property type="molecule type" value="Genomic_DNA"/>
</dbReference>
<sequence length="37" mass="3849">MSACRESAGPGRVRCAPRLGCQWSSPMAATTRAKPSA</sequence>
<dbReference type="STRING" id="1249627.D779_3457"/>
<accession>W9VCD4</accession>
<name>W9VCD4_9GAMM</name>
<proteinExistence type="predicted"/>